<dbReference type="InterPro" id="IPR023096">
    <property type="entry name" value="G6P_Isomerase_C"/>
</dbReference>
<evidence type="ECO:0000256" key="5">
    <source>
        <dbReference type="ARBA" id="ARBA00023152"/>
    </source>
</evidence>
<evidence type="ECO:0000256" key="6">
    <source>
        <dbReference type="ARBA" id="ARBA00023235"/>
    </source>
</evidence>
<dbReference type="GO" id="GO:0006096">
    <property type="term" value="P:glycolytic process"/>
    <property type="evidence" value="ECO:0007669"/>
    <property type="project" value="UniProtKB-UniRule"/>
</dbReference>
<reference evidence="10" key="1">
    <citation type="journal article" date="2013" name="Genome Biol.">
        <title>Comparative genomics of the core and accessory genomes of 48 Sinorhizobium strains comprising five genospecies.</title>
        <authorList>
            <person name="Sugawara M."/>
            <person name="Epstein B."/>
            <person name="Badgley B.D."/>
            <person name="Unno T."/>
            <person name="Xu L."/>
            <person name="Reese J."/>
            <person name="Gyaneshwar P."/>
            <person name="Denny R."/>
            <person name="Mudge J."/>
            <person name="Bharti A.K."/>
            <person name="Farmer A.D."/>
            <person name="May G.D."/>
            <person name="Woodward J.E."/>
            <person name="Medigue C."/>
            <person name="Vallenet D."/>
            <person name="Lajus A."/>
            <person name="Rouy Z."/>
            <person name="Martinez-Vaz B."/>
            <person name="Tiffin P."/>
            <person name="Young N.D."/>
            <person name="Sadowsky M.J."/>
        </authorList>
    </citation>
    <scope>NUCLEOTIDE SEQUENCE</scope>
    <source>
        <strain evidence="10">M30</strain>
    </source>
</reference>
<dbReference type="EMBL" id="WISP01000153">
    <property type="protein sequence ID" value="MQW06013.1"/>
    <property type="molecule type" value="Genomic_DNA"/>
</dbReference>
<dbReference type="Pfam" id="PF00342">
    <property type="entry name" value="PGI"/>
    <property type="match status" value="1"/>
</dbReference>
<dbReference type="GO" id="GO:0051156">
    <property type="term" value="P:glucose 6-phosphate metabolic process"/>
    <property type="evidence" value="ECO:0007669"/>
    <property type="project" value="TreeGrafter"/>
</dbReference>
<feature type="active site" evidence="8">
    <location>
        <position position="506"/>
    </location>
</feature>
<proteinExistence type="inferred from homology"/>
<dbReference type="HAMAP" id="MF_00473">
    <property type="entry name" value="G6P_isomerase"/>
    <property type="match status" value="1"/>
</dbReference>
<comment type="catalytic activity">
    <reaction evidence="7 8 9">
        <text>alpha-D-glucose 6-phosphate = beta-D-fructose 6-phosphate</text>
        <dbReference type="Rhea" id="RHEA:11816"/>
        <dbReference type="ChEBI" id="CHEBI:57634"/>
        <dbReference type="ChEBI" id="CHEBI:58225"/>
        <dbReference type="EC" id="5.3.1.9"/>
    </reaction>
</comment>
<dbReference type="Gene3D" id="3.40.50.10490">
    <property type="entry name" value="Glucose-6-phosphate isomerase like protein, domain 1"/>
    <property type="match status" value="2"/>
</dbReference>
<comment type="caution">
    <text evidence="10">The sequence shown here is derived from an EMBL/GenBank/DDBJ whole genome shotgun (WGS) entry which is preliminary data.</text>
</comment>
<dbReference type="GO" id="GO:0006094">
    <property type="term" value="P:gluconeogenesis"/>
    <property type="evidence" value="ECO:0007669"/>
    <property type="project" value="UniProtKB-UniRule"/>
</dbReference>
<dbReference type="EC" id="5.3.1.9" evidence="8"/>
<comment type="subcellular location">
    <subcellularLocation>
        <location evidence="8">Cytoplasm</location>
    </subcellularLocation>
</comment>
<evidence type="ECO:0000256" key="1">
    <source>
        <dbReference type="ARBA" id="ARBA00004926"/>
    </source>
</evidence>
<name>A0A6A7ZST3_RHIML</name>
<dbReference type="InterPro" id="IPR035482">
    <property type="entry name" value="SIS_PGI_2"/>
</dbReference>
<dbReference type="PROSITE" id="PS51463">
    <property type="entry name" value="P_GLUCOSE_ISOMERASE_3"/>
    <property type="match status" value="1"/>
</dbReference>
<comment type="pathway">
    <text evidence="1 8 9">Carbohydrate degradation; glycolysis; D-glyceraldehyde 3-phosphate and glycerone phosphate from D-glucose: step 2/4.</text>
</comment>
<evidence type="ECO:0000256" key="2">
    <source>
        <dbReference type="ARBA" id="ARBA00006604"/>
    </source>
</evidence>
<accession>A0A6A7ZST3</accession>
<evidence type="ECO:0000256" key="8">
    <source>
        <dbReference type="HAMAP-Rule" id="MF_00473"/>
    </source>
</evidence>
<dbReference type="InterPro" id="IPR046348">
    <property type="entry name" value="SIS_dom_sf"/>
</dbReference>
<comment type="pathway">
    <text evidence="8">Carbohydrate biosynthesis; gluconeogenesis.</text>
</comment>
<dbReference type="Gene3D" id="1.10.1390.10">
    <property type="match status" value="1"/>
</dbReference>
<dbReference type="NCBIfam" id="NF001211">
    <property type="entry name" value="PRK00179.1"/>
    <property type="match status" value="1"/>
</dbReference>
<protein>
    <recommendedName>
        <fullName evidence="8">Glucose-6-phosphate isomerase</fullName>
        <shortName evidence="8">GPI</shortName>
        <ecNumber evidence="8">5.3.1.9</ecNumber>
    </recommendedName>
    <alternativeName>
        <fullName evidence="8">Phosphoglucose isomerase</fullName>
        <shortName evidence="8">PGI</shortName>
    </alternativeName>
    <alternativeName>
        <fullName evidence="8">Phosphohexose isomerase</fullName>
        <shortName evidence="8">PHI</shortName>
    </alternativeName>
</protein>
<dbReference type="PROSITE" id="PS00174">
    <property type="entry name" value="P_GLUCOSE_ISOMERASE_2"/>
    <property type="match status" value="1"/>
</dbReference>
<keyword evidence="4 8" id="KW-0963">Cytoplasm</keyword>
<dbReference type="PROSITE" id="PS00765">
    <property type="entry name" value="P_GLUCOSE_ISOMERASE_1"/>
    <property type="match status" value="1"/>
</dbReference>
<evidence type="ECO:0000256" key="3">
    <source>
        <dbReference type="ARBA" id="ARBA00022432"/>
    </source>
</evidence>
<comment type="similarity">
    <text evidence="2 8 9">Belongs to the GPI family.</text>
</comment>
<dbReference type="GO" id="GO:0005829">
    <property type="term" value="C:cytosol"/>
    <property type="evidence" value="ECO:0007669"/>
    <property type="project" value="TreeGrafter"/>
</dbReference>
<dbReference type="GO" id="GO:0004347">
    <property type="term" value="F:glucose-6-phosphate isomerase activity"/>
    <property type="evidence" value="ECO:0007669"/>
    <property type="project" value="UniProtKB-UniRule"/>
</dbReference>
<dbReference type="CDD" id="cd05016">
    <property type="entry name" value="SIS_PGI_2"/>
    <property type="match status" value="1"/>
</dbReference>
<evidence type="ECO:0000256" key="9">
    <source>
        <dbReference type="RuleBase" id="RU000612"/>
    </source>
</evidence>
<dbReference type="AlphaFoldDB" id="A0A6A7ZST3"/>
<dbReference type="InterPro" id="IPR001672">
    <property type="entry name" value="G6P_Isomerase"/>
</dbReference>
<dbReference type="UniPathway" id="UPA00138"/>
<dbReference type="InterPro" id="IPR035476">
    <property type="entry name" value="SIS_PGI_1"/>
</dbReference>
<dbReference type="SUPFAM" id="SSF53697">
    <property type="entry name" value="SIS domain"/>
    <property type="match status" value="1"/>
</dbReference>
<feature type="active site" evidence="8">
    <location>
        <position position="377"/>
    </location>
</feature>
<dbReference type="GO" id="GO:0097367">
    <property type="term" value="F:carbohydrate derivative binding"/>
    <property type="evidence" value="ECO:0007669"/>
    <property type="project" value="InterPro"/>
</dbReference>
<dbReference type="InterPro" id="IPR018189">
    <property type="entry name" value="Phosphoglucose_isomerase_CS"/>
</dbReference>
<keyword evidence="5 8" id="KW-0324">Glycolysis</keyword>
<evidence type="ECO:0000256" key="4">
    <source>
        <dbReference type="ARBA" id="ARBA00022490"/>
    </source>
</evidence>
<evidence type="ECO:0000256" key="7">
    <source>
        <dbReference type="ARBA" id="ARBA00029321"/>
    </source>
</evidence>
<dbReference type="RefSeq" id="WP_127539951.1">
    <property type="nucleotide sequence ID" value="NZ_JAMZBY010000002.1"/>
</dbReference>
<organism evidence="10">
    <name type="scientific">Rhizobium meliloti</name>
    <name type="common">Ensifer meliloti</name>
    <name type="synonym">Sinorhizobium meliloti</name>
    <dbReference type="NCBI Taxonomy" id="382"/>
    <lineage>
        <taxon>Bacteria</taxon>
        <taxon>Pseudomonadati</taxon>
        <taxon>Pseudomonadota</taxon>
        <taxon>Alphaproteobacteria</taxon>
        <taxon>Hyphomicrobiales</taxon>
        <taxon>Rhizobiaceae</taxon>
        <taxon>Sinorhizobium/Ensifer group</taxon>
        <taxon>Sinorhizobium</taxon>
    </lineage>
</organism>
<dbReference type="PRINTS" id="PR00662">
    <property type="entry name" value="G6PISOMERASE"/>
</dbReference>
<comment type="function">
    <text evidence="8">Catalyzes the reversible isomerization of glucose-6-phosphate to fructose-6-phosphate.</text>
</comment>
<dbReference type="GO" id="GO:0048029">
    <property type="term" value="F:monosaccharide binding"/>
    <property type="evidence" value="ECO:0007669"/>
    <property type="project" value="TreeGrafter"/>
</dbReference>
<dbReference type="PANTHER" id="PTHR11469:SF1">
    <property type="entry name" value="GLUCOSE-6-PHOSPHATE ISOMERASE"/>
    <property type="match status" value="1"/>
</dbReference>
<feature type="active site" description="Proton donor" evidence="8">
    <location>
        <position position="346"/>
    </location>
</feature>
<evidence type="ECO:0000313" key="10">
    <source>
        <dbReference type="EMBL" id="MQW06013.1"/>
    </source>
</evidence>
<dbReference type="PANTHER" id="PTHR11469">
    <property type="entry name" value="GLUCOSE-6-PHOSPHATE ISOMERASE"/>
    <property type="match status" value="1"/>
</dbReference>
<gene>
    <name evidence="8" type="primary">pgi</name>
    <name evidence="10" type="ORF">GHK45_20420</name>
</gene>
<dbReference type="FunFam" id="3.40.50.10490:FF:000018">
    <property type="entry name" value="Glucose-6-phosphate isomerase"/>
    <property type="match status" value="1"/>
</dbReference>
<dbReference type="CDD" id="cd05015">
    <property type="entry name" value="SIS_PGI_1"/>
    <property type="match status" value="1"/>
</dbReference>
<keyword evidence="3 8" id="KW-0312">Gluconeogenesis</keyword>
<keyword evidence="6 8" id="KW-0413">Isomerase</keyword>
<dbReference type="UniPathway" id="UPA00109">
    <property type="reaction ID" value="UER00181"/>
</dbReference>
<sequence length="541" mass="58597">MKALVENLKATARETDATDIRAAFAADPNRFSRFSTAFDDLLFDYSKCAVNDRIIDGLEALAKAAKVEEKRDAMFRGDIINITEERAVLHTALRNRSNRPVLVDGKDVMPDVNAVLEAMGKFADDVRSGALKGATGKKITDVVNIGIGGSDLGPVMATLALAPFHDGPRLHFVSNVDGAHIADTLTLLDPETSLFIVASKTFTTIETMTNAATARAFIAGKLGEAAVGHHFAAVSTALDKVGAFGIDAARVFGFWDWVGGRYSIWSAIGLPLMIAIGKENFGRFLDGGHAIDEHFRSAPLRQNIPMLLGLIGFYNRNVLGYPSRAILPYDQRLTRFPAYLQQLDMESNGKGVTLDSQPVEFSTGPVVWGEPGTNGQHAFYQLIHQGTDVIPAEFMIAANGHEKDLRHQHQLLMANCLAQSEALMKGRTLAEAKAQLTSKGMDDAKADKIAPHRVFTGNRPSLTIVYDQLDPFALGRLIALYEHRVFVEGALFNINSFDQWGVELGKELATGLLPVIEGKESAEGHDSSTAGLVAALLKAAR</sequence>